<comment type="caution">
    <text evidence="2">The sequence shown here is derived from an EMBL/GenBank/DDBJ whole genome shotgun (WGS) entry which is preliminary data.</text>
</comment>
<name>A0ABT6Y8H3_9BACT</name>
<dbReference type="Gene3D" id="1.20.272.10">
    <property type="match status" value="1"/>
</dbReference>
<gene>
    <name evidence="2" type="ORF">QM524_11715</name>
</gene>
<dbReference type="SUPFAM" id="SSF48019">
    <property type="entry name" value="post-AAA+ oligomerization domain-like"/>
    <property type="match status" value="1"/>
</dbReference>
<protein>
    <recommendedName>
        <fullName evidence="1">MgsA AAA+ ATPase C-terminal domain-containing protein</fullName>
    </recommendedName>
</protein>
<dbReference type="RefSeq" id="WP_283344739.1">
    <property type="nucleotide sequence ID" value="NZ_JASHIF010000009.1"/>
</dbReference>
<evidence type="ECO:0000313" key="2">
    <source>
        <dbReference type="EMBL" id="MDI9859878.1"/>
    </source>
</evidence>
<dbReference type="InterPro" id="IPR021886">
    <property type="entry name" value="MgsA_C"/>
</dbReference>
<organism evidence="2 3">
    <name type="scientific">Flectobacillus roseus</name>
    <dbReference type="NCBI Taxonomy" id="502259"/>
    <lineage>
        <taxon>Bacteria</taxon>
        <taxon>Pseudomonadati</taxon>
        <taxon>Bacteroidota</taxon>
        <taxon>Cytophagia</taxon>
        <taxon>Cytophagales</taxon>
        <taxon>Flectobacillaceae</taxon>
        <taxon>Flectobacillus</taxon>
    </lineage>
</organism>
<dbReference type="InterPro" id="IPR008921">
    <property type="entry name" value="DNA_pol3_clamp-load_cplx_C"/>
</dbReference>
<accession>A0ABT6Y8H3</accession>
<keyword evidence="3" id="KW-1185">Reference proteome</keyword>
<dbReference type="Pfam" id="PF12002">
    <property type="entry name" value="MgsA_C"/>
    <property type="match status" value="1"/>
</dbReference>
<evidence type="ECO:0000259" key="1">
    <source>
        <dbReference type="Pfam" id="PF12002"/>
    </source>
</evidence>
<feature type="domain" description="MgsA AAA+ ATPase C-terminal" evidence="1">
    <location>
        <begin position="33"/>
        <end position="152"/>
    </location>
</feature>
<proteinExistence type="predicted"/>
<dbReference type="Proteomes" id="UP001236507">
    <property type="component" value="Unassembled WGS sequence"/>
</dbReference>
<evidence type="ECO:0000313" key="3">
    <source>
        <dbReference type="Proteomes" id="UP001236507"/>
    </source>
</evidence>
<dbReference type="EMBL" id="JASHIF010000009">
    <property type="protein sequence ID" value="MDI9859878.1"/>
    <property type="molecule type" value="Genomic_DNA"/>
</dbReference>
<sequence>MSQHKITTKKGYEGSEVISALQKCIRRGLEREALFWAVELYDSGYGEWCFKRLRIMSSEDIGLAEPNISSEIWALYEMYREQAKKKDDKNEPQRLFLTHAVIKLCRAKKSRLIDWALIWAWLTHPFRRIQVPDVALDKHTERGRRLGRGFGHFFEEGTLLEPHEPQLSEEAYRDLAKDAIESKGGGLKLFE</sequence>
<reference evidence="2 3" key="1">
    <citation type="submission" date="2023-05" db="EMBL/GenBank/DDBJ databases">
        <title>Novel species of genus Flectobacillus isolated from stream in China.</title>
        <authorList>
            <person name="Lu H."/>
        </authorList>
    </citation>
    <scope>NUCLEOTIDE SEQUENCE [LARGE SCALE GENOMIC DNA]</scope>
    <source>
        <strain evidence="2 3">KCTC 42575</strain>
    </source>
</reference>